<organism evidence="1">
    <name type="scientific">Brugia malayi</name>
    <name type="common">Filarial nematode worm</name>
    <dbReference type="NCBI Taxonomy" id="6279"/>
    <lineage>
        <taxon>Eukaryota</taxon>
        <taxon>Metazoa</taxon>
        <taxon>Ecdysozoa</taxon>
        <taxon>Nematoda</taxon>
        <taxon>Chromadorea</taxon>
        <taxon>Rhabditida</taxon>
        <taxon>Spirurina</taxon>
        <taxon>Spiruromorpha</taxon>
        <taxon>Filarioidea</taxon>
        <taxon>Onchocercidae</taxon>
        <taxon>Brugia</taxon>
    </lineage>
</organism>
<protein>
    <submittedName>
        <fullName evidence="1">Uncharacterized protein</fullName>
    </submittedName>
</protein>
<gene>
    <name evidence="1" type="ORF">Bm1_07945</name>
</gene>
<feature type="non-terminal residue" evidence="1">
    <location>
        <position position="1"/>
    </location>
</feature>
<feature type="non-terminal residue" evidence="1">
    <location>
        <position position="35"/>
    </location>
</feature>
<dbReference type="AlphaFoldDB" id="A8NR24"/>
<sequence length="35" mass="4211">AILKDVHLVIINGNEQMVKFIVFQLYIKCQIIRYF</sequence>
<proteinExistence type="predicted"/>
<dbReference type="EMBL" id="DS237814">
    <property type="protein sequence ID" value="EDP38111.1"/>
    <property type="molecule type" value="Genomic_DNA"/>
</dbReference>
<evidence type="ECO:0000313" key="1">
    <source>
        <dbReference type="EMBL" id="EDP38111.1"/>
    </source>
</evidence>
<reference evidence="1" key="1">
    <citation type="journal article" date="2007" name="Science">
        <title>Draft genome of the filarial nematode parasite Brugia malayi.</title>
        <authorList>
            <person name="Ghedin E."/>
            <person name="Wang S."/>
            <person name="Spiro D."/>
            <person name="Caler E."/>
            <person name="Zhao Q."/>
            <person name="Crabtree J."/>
            <person name="Allen J.E."/>
            <person name="Delcher A.L."/>
            <person name="Guiliano D.B."/>
            <person name="Miranda-Saavedra D."/>
            <person name="Angiuoli S.V."/>
            <person name="Creasy T."/>
            <person name="Amedeo P."/>
            <person name="Haas B."/>
            <person name="El-Sayed N.M."/>
            <person name="Wortman J.R."/>
            <person name="Feldblyum T."/>
            <person name="Tallon L."/>
            <person name="Schatz M."/>
            <person name="Shumway M."/>
            <person name="Koo H."/>
            <person name="Salzberg S.L."/>
            <person name="Schobel S."/>
            <person name="Pertea M."/>
            <person name="Pop M."/>
            <person name="White O."/>
            <person name="Barton G.J."/>
            <person name="Carlow C.K."/>
            <person name="Crawford M.J."/>
            <person name="Daub J."/>
            <person name="Dimmic M.W."/>
            <person name="Estes C.F."/>
            <person name="Foster J.M."/>
            <person name="Ganatra M."/>
            <person name="Gregory W.F."/>
            <person name="Johnson N.M."/>
            <person name="Jin J."/>
            <person name="Komuniecki R."/>
            <person name="Korf I."/>
            <person name="Kumar S."/>
            <person name="Laney S."/>
            <person name="Li B.W."/>
            <person name="Li W."/>
            <person name="Lindblom T.H."/>
            <person name="Lustigman S."/>
            <person name="Ma D."/>
            <person name="Maina C.V."/>
            <person name="Martin D.M."/>
            <person name="McCarter J.P."/>
            <person name="McReynolds L."/>
            <person name="Mitreva M."/>
            <person name="Nutman T.B."/>
            <person name="Parkinson J."/>
            <person name="Peregrin-Alvarez J.M."/>
            <person name="Poole C."/>
            <person name="Ren Q."/>
            <person name="Saunders L."/>
            <person name="Sluder A.E."/>
            <person name="Smith K."/>
            <person name="Stanke M."/>
            <person name="Unnasch T.R."/>
            <person name="Ware J."/>
            <person name="Wei A.D."/>
            <person name="Weil G."/>
            <person name="Williams D.J."/>
            <person name="Zhang Y."/>
            <person name="Williams S.A."/>
            <person name="Fraser-Liggett C."/>
            <person name="Slatko B."/>
            <person name="Blaxter M.L."/>
            <person name="Scott A.L."/>
        </authorList>
    </citation>
    <scope>NUCLEOTIDE SEQUENCE [LARGE SCALE GENOMIC DNA]</scope>
</reference>
<accession>A8NR24</accession>
<name>A8NR24_BRUMA</name>